<dbReference type="PANTHER" id="PTHR31686:SF3">
    <property type="entry name" value="ACID TRANSPORT PROTEIN, PUTATIVE (AFU_ORTHOLOGUE AFUA_4G09410)-RELATED"/>
    <property type="match status" value="1"/>
</dbReference>
<reference evidence="9" key="1">
    <citation type="journal article" date="2020" name="Stud. Mycol.">
        <title>101 Dothideomycetes genomes: a test case for predicting lifestyles and emergence of pathogens.</title>
        <authorList>
            <person name="Haridas S."/>
            <person name="Albert R."/>
            <person name="Binder M."/>
            <person name="Bloem J."/>
            <person name="Labutti K."/>
            <person name="Salamov A."/>
            <person name="Andreopoulos B."/>
            <person name="Baker S."/>
            <person name="Barry K."/>
            <person name="Bills G."/>
            <person name="Bluhm B."/>
            <person name="Cannon C."/>
            <person name="Castanera R."/>
            <person name="Culley D."/>
            <person name="Daum C."/>
            <person name="Ezra D."/>
            <person name="Gonzalez J."/>
            <person name="Henrissat B."/>
            <person name="Kuo A."/>
            <person name="Liang C."/>
            <person name="Lipzen A."/>
            <person name="Lutzoni F."/>
            <person name="Magnuson J."/>
            <person name="Mondo S."/>
            <person name="Nolan M."/>
            <person name="Ohm R."/>
            <person name="Pangilinan J."/>
            <person name="Park H.-J."/>
            <person name="Ramirez L."/>
            <person name="Alfaro M."/>
            <person name="Sun H."/>
            <person name="Tritt A."/>
            <person name="Yoshinaga Y."/>
            <person name="Zwiers L.-H."/>
            <person name="Turgeon B."/>
            <person name="Goodwin S."/>
            <person name="Spatafora J."/>
            <person name="Crous P."/>
            <person name="Grigoriev I."/>
        </authorList>
    </citation>
    <scope>NUCLEOTIDE SEQUENCE</scope>
    <source>
        <strain evidence="9">CBS 133067</strain>
    </source>
</reference>
<dbReference type="InterPro" id="IPR051629">
    <property type="entry name" value="Sulfite_efflux_TDT"/>
</dbReference>
<evidence type="ECO:0008006" key="11">
    <source>
        <dbReference type="Google" id="ProtNLM"/>
    </source>
</evidence>
<evidence type="ECO:0000256" key="4">
    <source>
        <dbReference type="ARBA" id="ARBA00022475"/>
    </source>
</evidence>
<dbReference type="Pfam" id="PF03595">
    <property type="entry name" value="SLAC1"/>
    <property type="match status" value="1"/>
</dbReference>
<comment type="similarity">
    <text evidence="2">Belongs to the tellurite-resistance/dicarboxylate transporter (TDT) family.</text>
</comment>
<keyword evidence="6 8" id="KW-1133">Transmembrane helix</keyword>
<feature type="transmembrane region" description="Helical" evidence="8">
    <location>
        <begin position="202"/>
        <end position="226"/>
    </location>
</feature>
<evidence type="ECO:0000256" key="5">
    <source>
        <dbReference type="ARBA" id="ARBA00022692"/>
    </source>
</evidence>
<sequence>MVNNENGDLSNVTLGESGDFEKFEKGKDDVIANNDSDVESGTPPQRSRWSSAIETFSPNWFALCMNTGLLGIQLHQFPYKFRGSNVIATCFFISEVVLFFLFIIIQIIRFCLFPRAAWKQTIATMDELCFWGCVPIALVTIVAQIGIIGSTANSWSDSAQHGITVFAVVLWWIDTALMLVTAYVVYYLIARWRMAEKAPIPSGIFLPAVGTTTVGLVGGIMVNGSFGLSARLAVPIIFVSFLLEGFGWWIAMLVYPVFLAEIWTKGLPPPFKLPTMMMLVGPAGQVGAALHSLGTSAATYFGPYNRGTFFTAEFGFAFGAASKMLAVMFLGFDVFWGIFVIYTLAHHLISGKAKPGMPWWSTIFPLGTMNSTFLLLSQELDSPTFRVLAAGLYLLLLIDYICCWIMTIYLVWRGDLLDGRPKTEKIA</sequence>
<dbReference type="AlphaFoldDB" id="A0A9P4M4F7"/>
<keyword evidence="7 8" id="KW-0472">Membrane</keyword>
<feature type="transmembrane region" description="Helical" evidence="8">
    <location>
        <begin position="388"/>
        <end position="412"/>
    </location>
</feature>
<keyword evidence="3" id="KW-0813">Transport</keyword>
<keyword evidence="5 8" id="KW-0812">Transmembrane</keyword>
<dbReference type="InterPro" id="IPR004695">
    <property type="entry name" value="SLAC1/Mae1/Ssu1/TehA"/>
</dbReference>
<evidence type="ECO:0000313" key="10">
    <source>
        <dbReference type="Proteomes" id="UP000799772"/>
    </source>
</evidence>
<feature type="transmembrane region" description="Helical" evidence="8">
    <location>
        <begin position="279"/>
        <end position="301"/>
    </location>
</feature>
<gene>
    <name evidence="9" type="ORF">NA57DRAFT_80655</name>
</gene>
<dbReference type="GO" id="GO:0005886">
    <property type="term" value="C:plasma membrane"/>
    <property type="evidence" value="ECO:0007669"/>
    <property type="project" value="UniProtKB-SubCell"/>
</dbReference>
<proteinExistence type="inferred from homology"/>
<feature type="transmembrane region" description="Helical" evidence="8">
    <location>
        <begin position="169"/>
        <end position="190"/>
    </location>
</feature>
<protein>
    <recommendedName>
        <fullName evidence="11">C4-dicarboxylate transporter/malic acid transport protein</fullName>
    </recommendedName>
</protein>
<keyword evidence="10" id="KW-1185">Reference proteome</keyword>
<dbReference type="GO" id="GO:0000319">
    <property type="term" value="F:sulfite transmembrane transporter activity"/>
    <property type="evidence" value="ECO:0007669"/>
    <property type="project" value="TreeGrafter"/>
</dbReference>
<evidence type="ECO:0000313" key="9">
    <source>
        <dbReference type="EMBL" id="KAF2094242.1"/>
    </source>
</evidence>
<evidence type="ECO:0000256" key="3">
    <source>
        <dbReference type="ARBA" id="ARBA00022448"/>
    </source>
</evidence>
<keyword evidence="4" id="KW-1003">Cell membrane</keyword>
<evidence type="ECO:0000256" key="7">
    <source>
        <dbReference type="ARBA" id="ARBA00023136"/>
    </source>
</evidence>
<dbReference type="InterPro" id="IPR038665">
    <property type="entry name" value="Voltage-dep_anion_channel_sf"/>
</dbReference>
<feature type="transmembrane region" description="Helical" evidence="8">
    <location>
        <begin position="128"/>
        <end position="149"/>
    </location>
</feature>
<dbReference type="PANTHER" id="PTHR31686">
    <property type="match status" value="1"/>
</dbReference>
<organism evidence="9 10">
    <name type="scientific">Rhizodiscina lignyota</name>
    <dbReference type="NCBI Taxonomy" id="1504668"/>
    <lineage>
        <taxon>Eukaryota</taxon>
        <taxon>Fungi</taxon>
        <taxon>Dikarya</taxon>
        <taxon>Ascomycota</taxon>
        <taxon>Pezizomycotina</taxon>
        <taxon>Dothideomycetes</taxon>
        <taxon>Pleosporomycetidae</taxon>
        <taxon>Aulographales</taxon>
        <taxon>Rhizodiscinaceae</taxon>
        <taxon>Rhizodiscina</taxon>
    </lineage>
</organism>
<feature type="transmembrane region" description="Helical" evidence="8">
    <location>
        <begin position="321"/>
        <end position="345"/>
    </location>
</feature>
<comment type="caution">
    <text evidence="9">The sequence shown here is derived from an EMBL/GenBank/DDBJ whole genome shotgun (WGS) entry which is preliminary data.</text>
</comment>
<accession>A0A9P4M4F7</accession>
<dbReference type="EMBL" id="ML978135">
    <property type="protein sequence ID" value="KAF2094242.1"/>
    <property type="molecule type" value="Genomic_DNA"/>
</dbReference>
<feature type="transmembrane region" description="Helical" evidence="8">
    <location>
        <begin position="357"/>
        <end position="376"/>
    </location>
</feature>
<dbReference type="Gene3D" id="1.50.10.150">
    <property type="entry name" value="Voltage-dependent anion channel"/>
    <property type="match status" value="1"/>
</dbReference>
<evidence type="ECO:0000256" key="1">
    <source>
        <dbReference type="ARBA" id="ARBA00004651"/>
    </source>
</evidence>
<evidence type="ECO:0000256" key="2">
    <source>
        <dbReference type="ARBA" id="ARBA00008566"/>
    </source>
</evidence>
<evidence type="ECO:0000256" key="8">
    <source>
        <dbReference type="SAM" id="Phobius"/>
    </source>
</evidence>
<dbReference type="OrthoDB" id="2901184at2759"/>
<evidence type="ECO:0000256" key="6">
    <source>
        <dbReference type="ARBA" id="ARBA00022989"/>
    </source>
</evidence>
<feature type="transmembrane region" description="Helical" evidence="8">
    <location>
        <begin position="232"/>
        <end position="258"/>
    </location>
</feature>
<name>A0A9P4M4F7_9PEZI</name>
<feature type="transmembrane region" description="Helical" evidence="8">
    <location>
        <begin position="86"/>
        <end position="108"/>
    </location>
</feature>
<dbReference type="Proteomes" id="UP000799772">
    <property type="component" value="Unassembled WGS sequence"/>
</dbReference>
<comment type="subcellular location">
    <subcellularLocation>
        <location evidence="1">Cell membrane</location>
        <topology evidence="1">Multi-pass membrane protein</topology>
    </subcellularLocation>
</comment>